<comment type="caution">
    <text evidence="1">The sequence shown here is derived from an EMBL/GenBank/DDBJ whole genome shotgun (WGS) entry which is preliminary data.</text>
</comment>
<keyword evidence="2" id="KW-1185">Reference proteome</keyword>
<sequence length="75" mass="8233">MVAGRDGRPFAPLIAQMLGHLGLQIGLQHRLADPGQQPVRPDQRHPFGPGLLDQLGRELHIQPARRLVLIVVGHV</sequence>
<evidence type="ECO:0000313" key="1">
    <source>
        <dbReference type="EMBL" id="MBO2444321.1"/>
    </source>
</evidence>
<name>A0ABS3RDN1_9ACTN</name>
<gene>
    <name evidence="1" type="ORF">J4557_43070</name>
</gene>
<accession>A0ABS3RDN1</accession>
<dbReference type="EMBL" id="JAGEOK010000044">
    <property type="protein sequence ID" value="MBO2444321.1"/>
    <property type="molecule type" value="Genomic_DNA"/>
</dbReference>
<evidence type="ECO:0000313" key="2">
    <source>
        <dbReference type="Proteomes" id="UP000666915"/>
    </source>
</evidence>
<dbReference type="Proteomes" id="UP000666915">
    <property type="component" value="Unassembled WGS sequence"/>
</dbReference>
<reference evidence="1 2" key="1">
    <citation type="submission" date="2021-03" db="EMBL/GenBank/DDBJ databases">
        <authorList>
            <person name="Kanchanasin P."/>
            <person name="Saeng-In P."/>
            <person name="Phongsopitanun W."/>
            <person name="Yuki M."/>
            <person name="Kudo T."/>
            <person name="Ohkuma M."/>
            <person name="Tanasupawat S."/>
        </authorList>
    </citation>
    <scope>NUCLEOTIDE SEQUENCE [LARGE SCALE GENOMIC DNA]</scope>
    <source>
        <strain evidence="1 2">L46</strain>
    </source>
</reference>
<organism evidence="1 2">
    <name type="scientific">Actinomadura nitritigenes</name>
    <dbReference type="NCBI Taxonomy" id="134602"/>
    <lineage>
        <taxon>Bacteria</taxon>
        <taxon>Bacillati</taxon>
        <taxon>Actinomycetota</taxon>
        <taxon>Actinomycetes</taxon>
        <taxon>Streptosporangiales</taxon>
        <taxon>Thermomonosporaceae</taxon>
        <taxon>Actinomadura</taxon>
    </lineage>
</organism>
<proteinExistence type="predicted"/>
<protein>
    <submittedName>
        <fullName evidence="1">Uncharacterized protein</fullName>
    </submittedName>
</protein>